<dbReference type="Gene3D" id="2.70.70.10">
    <property type="entry name" value="Glucose Permease (Domain IIA)"/>
    <property type="match status" value="1"/>
</dbReference>
<dbReference type="CDD" id="cd12797">
    <property type="entry name" value="M23_peptidase"/>
    <property type="match status" value="1"/>
</dbReference>
<evidence type="ECO:0000313" key="2">
    <source>
        <dbReference type="EMBL" id="SDQ04843.1"/>
    </source>
</evidence>
<dbReference type="PANTHER" id="PTHR21666:SF270">
    <property type="entry name" value="MUREIN HYDROLASE ACTIVATOR ENVC"/>
    <property type="match status" value="1"/>
</dbReference>
<evidence type="ECO:0000313" key="3">
    <source>
        <dbReference type="EMBL" id="SDQ05300.1"/>
    </source>
</evidence>
<dbReference type="STRING" id="1079994.SAMN04488565_0013"/>
<dbReference type="GO" id="GO:0004222">
    <property type="term" value="F:metalloendopeptidase activity"/>
    <property type="evidence" value="ECO:0007669"/>
    <property type="project" value="TreeGrafter"/>
</dbReference>
<evidence type="ECO:0000259" key="1">
    <source>
        <dbReference type="Pfam" id="PF01551"/>
    </source>
</evidence>
<dbReference type="PANTHER" id="PTHR21666">
    <property type="entry name" value="PEPTIDASE-RELATED"/>
    <property type="match status" value="1"/>
</dbReference>
<protein>
    <submittedName>
        <fullName evidence="3">Peptidase family M23</fullName>
    </submittedName>
</protein>
<dbReference type="InterPro" id="IPR011055">
    <property type="entry name" value="Dup_hybrid_motif"/>
</dbReference>
<accession>A0A1H0XQX0</accession>
<dbReference type="EMBL" id="FNKB01000001">
    <property type="protein sequence ID" value="SDQ04843.1"/>
    <property type="molecule type" value="Genomic_DNA"/>
</dbReference>
<evidence type="ECO:0000313" key="4">
    <source>
        <dbReference type="Proteomes" id="UP000182690"/>
    </source>
</evidence>
<name>A0A1H0XQX0_9MICO</name>
<gene>
    <name evidence="2" type="ORF">SAMN04488565_0013</name>
    <name evidence="3" type="ORF">SAMN04488565_0067</name>
</gene>
<organism evidence="3 4">
    <name type="scientific">Leucobacter chromiiresistens</name>
    <dbReference type="NCBI Taxonomy" id="1079994"/>
    <lineage>
        <taxon>Bacteria</taxon>
        <taxon>Bacillati</taxon>
        <taxon>Actinomycetota</taxon>
        <taxon>Actinomycetes</taxon>
        <taxon>Micrococcales</taxon>
        <taxon>Microbacteriaceae</taxon>
        <taxon>Leucobacter</taxon>
    </lineage>
</organism>
<reference evidence="3 4" key="1">
    <citation type="submission" date="2016-10" db="EMBL/GenBank/DDBJ databases">
        <authorList>
            <person name="de Groot N.N."/>
        </authorList>
    </citation>
    <scope>NUCLEOTIDE SEQUENCE [LARGE SCALE GENOMIC DNA]</scope>
    <source>
        <strain evidence="3 4">DSM 22788</strain>
    </source>
</reference>
<dbReference type="OrthoDB" id="5244067at2"/>
<feature type="domain" description="M23ase beta-sheet core" evidence="1">
    <location>
        <begin position="23"/>
        <end position="126"/>
    </location>
</feature>
<dbReference type="SUPFAM" id="SSF51261">
    <property type="entry name" value="Duplicated hybrid motif"/>
    <property type="match status" value="1"/>
</dbReference>
<sequence length="212" mass="23112">MTGVIWPAVKPRVTEEAGTRNGTHTGIDLAAERGDPVLAPFDGTVVFVGGDGASGRLWLGDRWLYPNGQGRTVEIQRADGLISRVGHLEGYNVRVGDKVRAGDVTGYAGDSGYSTGVHIHWELRWDRAWNGGRWINPRSVAPTTFTAQQSLTTIHEEEDMLINLRGKTGSHKAGLYLFKGGKATYRGKKQSGFPTLSDLTIIAGLFKEYKLS</sequence>
<dbReference type="Pfam" id="PF01551">
    <property type="entry name" value="Peptidase_M23"/>
    <property type="match status" value="1"/>
</dbReference>
<dbReference type="InterPro" id="IPR016047">
    <property type="entry name" value="M23ase_b-sheet_dom"/>
</dbReference>
<dbReference type="InterPro" id="IPR050570">
    <property type="entry name" value="Cell_wall_metabolism_enzyme"/>
</dbReference>
<dbReference type="eggNOG" id="COG0739">
    <property type="taxonomic scope" value="Bacteria"/>
</dbReference>
<dbReference type="Proteomes" id="UP000182690">
    <property type="component" value="Unassembled WGS sequence"/>
</dbReference>
<proteinExistence type="predicted"/>
<dbReference type="EMBL" id="FNKB01000001">
    <property type="protein sequence ID" value="SDQ05300.1"/>
    <property type="molecule type" value="Genomic_DNA"/>
</dbReference>
<dbReference type="AlphaFoldDB" id="A0A1H0XQX0"/>
<dbReference type="RefSeq" id="WP_010156195.1">
    <property type="nucleotide sequence ID" value="NZ_FNKB01000001.1"/>
</dbReference>